<feature type="region of interest" description="Disordered" evidence="1">
    <location>
        <begin position="35"/>
        <end position="62"/>
    </location>
</feature>
<organism evidence="3 4">
    <name type="scientific">Clavibacter michiganensis subsp. michiganensis (strain NCPPB 382)</name>
    <dbReference type="NCBI Taxonomy" id="443906"/>
    <lineage>
        <taxon>Bacteria</taxon>
        <taxon>Bacillati</taxon>
        <taxon>Actinomycetota</taxon>
        <taxon>Actinomycetes</taxon>
        <taxon>Micrococcales</taxon>
        <taxon>Microbacteriaceae</taxon>
        <taxon>Clavibacter</taxon>
    </lineage>
</organism>
<sequence>MSAPRITVAWAGLCAAAVLTMSGCATPGGADGLAAEDPPVVLPTADPTPTPTPTPDSAAGGGYAECDDASPAALAAVNASIAAHDGPFPGLRLDGLETRWDDEQQVWTLAGTIGPVGDDPDGGPVSDDRVALWATDRDPTREDFAGTLWSAVNGADMVSDAPQLGSFPQLTMDGPVPAGMWCSDLYPAAAGGTGG</sequence>
<name>A5CMM0_CLAM3</name>
<proteinExistence type="predicted"/>
<evidence type="ECO:0000313" key="4">
    <source>
        <dbReference type="Proteomes" id="UP000001564"/>
    </source>
</evidence>
<keyword evidence="2" id="KW-0732">Signal</keyword>
<feature type="chain" id="PRO_5002680281" description="Lipoprotein" evidence="2">
    <location>
        <begin position="31"/>
        <end position="195"/>
    </location>
</feature>
<dbReference type="Proteomes" id="UP000001564">
    <property type="component" value="Chromosome"/>
</dbReference>
<keyword evidence="4" id="KW-1185">Reference proteome</keyword>
<protein>
    <recommendedName>
        <fullName evidence="5">Lipoprotein</fullName>
    </recommendedName>
</protein>
<reference evidence="3 4" key="1">
    <citation type="journal article" date="2008" name="J. Bacteriol.">
        <title>The genome sequence of the tomato-pathogenic actinomycete Clavibacter michiganensis subsp. michiganensis NCPPB382 reveals a large island involved in pathogenicity.</title>
        <authorList>
            <person name="Gartemann K.H."/>
            <person name="Abt B."/>
            <person name="Bekel T."/>
            <person name="Burger A."/>
            <person name="Engemann J."/>
            <person name="Flugel M."/>
            <person name="Gaigalat L."/>
            <person name="Goesmann A."/>
            <person name="Grafen I."/>
            <person name="Kalinowski J."/>
            <person name="Kaup O."/>
            <person name="Kirchner O."/>
            <person name="Krause L."/>
            <person name="Linke B."/>
            <person name="McHardy A."/>
            <person name="Meyer F."/>
            <person name="Pohle S."/>
            <person name="Ruckert C."/>
            <person name="Schneiker S."/>
            <person name="Zellermann E.M."/>
            <person name="Puhler A."/>
            <person name="Eichenlaub R."/>
            <person name="Kaiser O."/>
            <person name="Bartels D."/>
        </authorList>
    </citation>
    <scope>NUCLEOTIDE SEQUENCE [LARGE SCALE GENOMIC DNA]</scope>
    <source>
        <strain evidence="3 4">NCPPB 382</strain>
    </source>
</reference>
<dbReference type="AlphaFoldDB" id="A5CMM0"/>
<dbReference type="EMBL" id="AM711867">
    <property type="protein sequence ID" value="CAN00306.1"/>
    <property type="molecule type" value="Genomic_DNA"/>
</dbReference>
<dbReference type="HOGENOM" id="CLU_120369_0_0_11"/>
<dbReference type="OrthoDB" id="5125120at2"/>
<evidence type="ECO:0008006" key="5">
    <source>
        <dbReference type="Google" id="ProtNLM"/>
    </source>
</evidence>
<dbReference type="KEGG" id="cmi:CMM_0284"/>
<evidence type="ECO:0000256" key="2">
    <source>
        <dbReference type="SAM" id="SignalP"/>
    </source>
</evidence>
<feature type="signal peptide" evidence="2">
    <location>
        <begin position="1"/>
        <end position="30"/>
    </location>
</feature>
<gene>
    <name evidence="3" type="ordered locus">CMM_0284</name>
</gene>
<evidence type="ECO:0000256" key="1">
    <source>
        <dbReference type="SAM" id="MobiDB-lite"/>
    </source>
</evidence>
<accession>A5CMM0</accession>
<evidence type="ECO:0000313" key="3">
    <source>
        <dbReference type="EMBL" id="CAN00306.1"/>
    </source>
</evidence>
<dbReference type="RefSeq" id="WP_011931504.1">
    <property type="nucleotide sequence ID" value="NC_009480.1"/>
</dbReference>
<dbReference type="PROSITE" id="PS51257">
    <property type="entry name" value="PROKAR_LIPOPROTEIN"/>
    <property type="match status" value="1"/>
</dbReference>